<dbReference type="InterPro" id="IPR011010">
    <property type="entry name" value="DNA_brk_join_enz"/>
</dbReference>
<dbReference type="RefSeq" id="WP_161763711.1">
    <property type="nucleotide sequence ID" value="NZ_JAAATX020000013.1"/>
</dbReference>
<evidence type="ECO:0000313" key="5">
    <source>
        <dbReference type="EMBL" id="MBU9699597.1"/>
    </source>
</evidence>
<gene>
    <name evidence="5" type="ORF">GU927_017270</name>
</gene>
<keyword evidence="6" id="KW-1185">Reference proteome</keyword>
<evidence type="ECO:0000256" key="1">
    <source>
        <dbReference type="ARBA" id="ARBA00022908"/>
    </source>
</evidence>
<dbReference type="PROSITE" id="PS51898">
    <property type="entry name" value="TYR_RECOMBINASE"/>
    <property type="match status" value="1"/>
</dbReference>
<keyword evidence="2" id="KW-0238">DNA-binding</keyword>
<dbReference type="Proteomes" id="UP000731907">
    <property type="component" value="Unassembled WGS sequence"/>
</dbReference>
<reference evidence="5 6" key="1">
    <citation type="submission" date="2021-06" db="EMBL/GenBank/DDBJ databases">
        <title>Rhodobacteraceae bacterium strain HSP-20.</title>
        <authorList>
            <person name="Chen W.-M."/>
        </authorList>
    </citation>
    <scope>NUCLEOTIDE SEQUENCE [LARGE SCALE GENOMIC DNA]</scope>
    <source>
        <strain evidence="5 6">HSP-20</strain>
    </source>
</reference>
<accession>A0ABS6JAT7</accession>
<sequence length="369" mass="41409">MNTKLGAQHTTTINGLLYYNRRVPSHAAKAFGSQVRLRVRDQAEADRLTRRLNDIWAEEEVTLSVDVQTLLAVTTTKQACLTAIAAEYVEIRGIQSNPTLSSALLLAELSGDMAIDCYGRQDARNFVKVLTDRGMRTTSIRRRLNCLSAVFNYAYAEYEVARRNPFSRVMIAGEGSDRVRRHPIPTENLRDLYQACLATDRPLRWAIPIIGETGCRIAEIIGLRRVDVASDCSSIRIVAHGARRLKTSGSERTLPLVGYARLAMERLMDDGSDDYLFPNYLRDGQILATHAGNTLNKWLKQQTAGKTAHCLRHAFRDRLRAVECPIELLDALGGWSVVQGAGRRYGAGYTLEQKEHWLGKIAVSRCYRK</sequence>
<dbReference type="EMBL" id="JAAATX020000013">
    <property type="protein sequence ID" value="MBU9699597.1"/>
    <property type="molecule type" value="Genomic_DNA"/>
</dbReference>
<keyword evidence="1" id="KW-0229">DNA integration</keyword>
<dbReference type="InterPro" id="IPR010998">
    <property type="entry name" value="Integrase_recombinase_N"/>
</dbReference>
<dbReference type="InterPro" id="IPR050090">
    <property type="entry name" value="Tyrosine_recombinase_XerCD"/>
</dbReference>
<keyword evidence="3" id="KW-0233">DNA recombination</keyword>
<evidence type="ECO:0000256" key="2">
    <source>
        <dbReference type="ARBA" id="ARBA00023125"/>
    </source>
</evidence>
<evidence type="ECO:0000313" key="6">
    <source>
        <dbReference type="Proteomes" id="UP000731907"/>
    </source>
</evidence>
<dbReference type="Pfam" id="PF00589">
    <property type="entry name" value="Phage_integrase"/>
    <property type="match status" value="1"/>
</dbReference>
<organism evidence="5 6">
    <name type="scientific">Paragemmobacter amnigenus</name>
    <dbReference type="NCBI Taxonomy" id="2852097"/>
    <lineage>
        <taxon>Bacteria</taxon>
        <taxon>Pseudomonadati</taxon>
        <taxon>Pseudomonadota</taxon>
        <taxon>Alphaproteobacteria</taxon>
        <taxon>Rhodobacterales</taxon>
        <taxon>Paracoccaceae</taxon>
        <taxon>Paragemmobacter</taxon>
    </lineage>
</organism>
<proteinExistence type="predicted"/>
<name>A0ABS6JAT7_9RHOB</name>
<dbReference type="InterPro" id="IPR013762">
    <property type="entry name" value="Integrase-like_cat_sf"/>
</dbReference>
<dbReference type="Gene3D" id="1.10.150.130">
    <property type="match status" value="1"/>
</dbReference>
<protein>
    <submittedName>
        <fullName evidence="5">Tyrosine-type recombinase/integrase</fullName>
    </submittedName>
</protein>
<evidence type="ECO:0000259" key="4">
    <source>
        <dbReference type="PROSITE" id="PS51898"/>
    </source>
</evidence>
<feature type="domain" description="Tyr recombinase" evidence="4">
    <location>
        <begin position="179"/>
        <end position="358"/>
    </location>
</feature>
<dbReference type="SUPFAM" id="SSF56349">
    <property type="entry name" value="DNA breaking-rejoining enzymes"/>
    <property type="match status" value="1"/>
</dbReference>
<evidence type="ECO:0000256" key="3">
    <source>
        <dbReference type="ARBA" id="ARBA00023172"/>
    </source>
</evidence>
<comment type="caution">
    <text evidence="5">The sequence shown here is derived from an EMBL/GenBank/DDBJ whole genome shotgun (WGS) entry which is preliminary data.</text>
</comment>
<dbReference type="PANTHER" id="PTHR30349">
    <property type="entry name" value="PHAGE INTEGRASE-RELATED"/>
    <property type="match status" value="1"/>
</dbReference>
<dbReference type="InterPro" id="IPR002104">
    <property type="entry name" value="Integrase_catalytic"/>
</dbReference>
<dbReference type="Gene3D" id="1.10.443.10">
    <property type="entry name" value="Intergrase catalytic core"/>
    <property type="match status" value="1"/>
</dbReference>